<protein>
    <submittedName>
        <fullName evidence="1">Bifunctional pyr operon transcriptional regulator/uracil phosphoribosyltransferase</fullName>
    </submittedName>
</protein>
<dbReference type="EMBL" id="DVNI01000127">
    <property type="protein sequence ID" value="HIU64835.1"/>
    <property type="molecule type" value="Genomic_DNA"/>
</dbReference>
<dbReference type="GO" id="GO:0016757">
    <property type="term" value="F:glycosyltransferase activity"/>
    <property type="evidence" value="ECO:0007669"/>
    <property type="project" value="UniProtKB-KW"/>
</dbReference>
<keyword evidence="1" id="KW-0328">Glycosyltransferase</keyword>
<proteinExistence type="predicted"/>
<dbReference type="PANTHER" id="PTHR11608:SF0">
    <property type="entry name" value="BIFUNCTIONAL PROTEIN PYRR"/>
    <property type="match status" value="1"/>
</dbReference>
<dbReference type="PANTHER" id="PTHR11608">
    <property type="entry name" value="BIFUNCTIONAL PROTEIN PYRR"/>
    <property type="match status" value="1"/>
</dbReference>
<reference evidence="1" key="1">
    <citation type="submission" date="2020-10" db="EMBL/GenBank/DDBJ databases">
        <authorList>
            <person name="Gilroy R."/>
        </authorList>
    </citation>
    <scope>NUCLEOTIDE SEQUENCE</scope>
    <source>
        <strain evidence="1">CHK160-1198</strain>
    </source>
</reference>
<keyword evidence="1" id="KW-0808">Transferase</keyword>
<organism evidence="1 2">
    <name type="scientific">Candidatus Avacidaminococcus intestinavium</name>
    <dbReference type="NCBI Taxonomy" id="2840684"/>
    <lineage>
        <taxon>Bacteria</taxon>
        <taxon>Bacillati</taxon>
        <taxon>Bacillota</taxon>
        <taxon>Negativicutes</taxon>
        <taxon>Acidaminococcales</taxon>
        <taxon>Acidaminococcaceae</taxon>
        <taxon>Acidaminococcaceae incertae sedis</taxon>
        <taxon>Candidatus Avacidaminococcus</taxon>
    </lineage>
</organism>
<reference evidence="1" key="2">
    <citation type="journal article" date="2021" name="PeerJ">
        <title>Extensive microbial diversity within the chicken gut microbiome revealed by metagenomics and culture.</title>
        <authorList>
            <person name="Gilroy R."/>
            <person name="Ravi A."/>
            <person name="Getino M."/>
            <person name="Pursley I."/>
            <person name="Horton D.L."/>
            <person name="Alikhan N.F."/>
            <person name="Baker D."/>
            <person name="Gharbi K."/>
            <person name="Hall N."/>
            <person name="Watson M."/>
            <person name="Adriaenssens E.M."/>
            <person name="Foster-Nyarko E."/>
            <person name="Jarju S."/>
            <person name="Secka A."/>
            <person name="Antonio M."/>
            <person name="Oren A."/>
            <person name="Chaudhuri R.R."/>
            <person name="La Ragione R."/>
            <person name="Hildebrand F."/>
            <person name="Pallen M.J."/>
        </authorList>
    </citation>
    <scope>NUCLEOTIDE SEQUENCE</scope>
    <source>
        <strain evidence="1">CHK160-1198</strain>
    </source>
</reference>
<dbReference type="InterPro" id="IPR050137">
    <property type="entry name" value="PyrR_bifunctional"/>
</dbReference>
<feature type="non-terminal residue" evidence="1">
    <location>
        <position position="1"/>
    </location>
</feature>
<evidence type="ECO:0000313" key="1">
    <source>
        <dbReference type="EMBL" id="HIU64835.1"/>
    </source>
</evidence>
<comment type="caution">
    <text evidence="1">The sequence shown here is derived from an EMBL/GenBank/DDBJ whole genome shotgun (WGS) entry which is preliminary data.</text>
</comment>
<name>A0A9D1SM00_9FIRM</name>
<dbReference type="Gene3D" id="3.40.50.2020">
    <property type="match status" value="1"/>
</dbReference>
<evidence type="ECO:0000313" key="2">
    <source>
        <dbReference type="Proteomes" id="UP000824099"/>
    </source>
</evidence>
<dbReference type="Proteomes" id="UP000824099">
    <property type="component" value="Unassembled WGS sequence"/>
</dbReference>
<accession>A0A9D1SM00</accession>
<dbReference type="AlphaFoldDB" id="A0A9D1SM00"/>
<sequence length="46" mass="5048">DRGHRELPIRADYVGKNVPTSHRESVIVALSESDGSDEVIISEIAE</sequence>
<dbReference type="InterPro" id="IPR029057">
    <property type="entry name" value="PRTase-like"/>
</dbReference>
<gene>
    <name evidence="1" type="ORF">IAB06_07375</name>
</gene>